<evidence type="ECO:0000313" key="2">
    <source>
        <dbReference type="EMBL" id="CAK9232021.1"/>
    </source>
</evidence>
<feature type="compositionally biased region" description="Polar residues" evidence="1">
    <location>
        <begin position="56"/>
        <end position="69"/>
    </location>
</feature>
<evidence type="ECO:0000256" key="1">
    <source>
        <dbReference type="SAM" id="MobiDB-lite"/>
    </source>
</evidence>
<organism evidence="2 3">
    <name type="scientific">Sphagnum troendelagicum</name>
    <dbReference type="NCBI Taxonomy" id="128251"/>
    <lineage>
        <taxon>Eukaryota</taxon>
        <taxon>Viridiplantae</taxon>
        <taxon>Streptophyta</taxon>
        <taxon>Embryophyta</taxon>
        <taxon>Bryophyta</taxon>
        <taxon>Sphagnophytina</taxon>
        <taxon>Sphagnopsida</taxon>
        <taxon>Sphagnales</taxon>
        <taxon>Sphagnaceae</taxon>
        <taxon>Sphagnum</taxon>
    </lineage>
</organism>
<feature type="region of interest" description="Disordered" evidence="1">
    <location>
        <begin position="53"/>
        <end position="125"/>
    </location>
</feature>
<feature type="compositionally biased region" description="Low complexity" evidence="1">
    <location>
        <begin position="100"/>
        <end position="109"/>
    </location>
</feature>
<accession>A0ABP0UXH1</accession>
<dbReference type="Proteomes" id="UP001497512">
    <property type="component" value="Chromosome 7"/>
</dbReference>
<keyword evidence="3" id="KW-1185">Reference proteome</keyword>
<protein>
    <submittedName>
        <fullName evidence="2">Uncharacterized protein</fullName>
    </submittedName>
</protein>
<sequence>MNWRAASKVDAPKFSCKGVAANGLAGDEEHEAGCSLISFSNCLYVNLPGGEGDGGSSNYNPPKKTQLQKSFGDGKGSSWKPPPPPKRTNQAGYPAKKQLGWGFDDAAAGDGDRGSSKIKPCKFVL</sequence>
<name>A0ABP0UXH1_9BRYO</name>
<proteinExistence type="predicted"/>
<reference evidence="2" key="1">
    <citation type="submission" date="2024-02" db="EMBL/GenBank/DDBJ databases">
        <authorList>
            <consortium name="ELIXIR-Norway"/>
            <consortium name="Elixir Norway"/>
        </authorList>
    </citation>
    <scope>NUCLEOTIDE SEQUENCE</scope>
</reference>
<evidence type="ECO:0000313" key="3">
    <source>
        <dbReference type="Proteomes" id="UP001497512"/>
    </source>
</evidence>
<gene>
    <name evidence="2" type="ORF">CSSPTR1EN2_LOCUS21049</name>
</gene>
<dbReference type="EMBL" id="OZ019899">
    <property type="protein sequence ID" value="CAK9232021.1"/>
    <property type="molecule type" value="Genomic_DNA"/>
</dbReference>